<sequence length="104" mass="11442">NLGCRERMDLMQRCDAHLPALNGHMRSHGGLRTQPTSLKMRDGHINLSESVQTNPIILPVSVPVKDYPTKLTISLLCHQKDDEQGGLIKSGAQSPLPSVRNHPS</sequence>
<accession>A0ABD0P7G1</accession>
<feature type="non-terminal residue" evidence="2">
    <location>
        <position position="1"/>
    </location>
</feature>
<feature type="non-terminal residue" evidence="2">
    <location>
        <position position="104"/>
    </location>
</feature>
<dbReference type="Proteomes" id="UP001529510">
    <property type="component" value="Unassembled WGS sequence"/>
</dbReference>
<dbReference type="AlphaFoldDB" id="A0ABD0P7G1"/>
<gene>
    <name evidence="2" type="ORF">M9458_034181</name>
</gene>
<evidence type="ECO:0000256" key="1">
    <source>
        <dbReference type="SAM" id="MobiDB-lite"/>
    </source>
</evidence>
<proteinExistence type="predicted"/>
<organism evidence="2 3">
    <name type="scientific">Cirrhinus mrigala</name>
    <name type="common">Mrigala</name>
    <dbReference type="NCBI Taxonomy" id="683832"/>
    <lineage>
        <taxon>Eukaryota</taxon>
        <taxon>Metazoa</taxon>
        <taxon>Chordata</taxon>
        <taxon>Craniata</taxon>
        <taxon>Vertebrata</taxon>
        <taxon>Euteleostomi</taxon>
        <taxon>Actinopterygii</taxon>
        <taxon>Neopterygii</taxon>
        <taxon>Teleostei</taxon>
        <taxon>Ostariophysi</taxon>
        <taxon>Cypriniformes</taxon>
        <taxon>Cyprinidae</taxon>
        <taxon>Labeoninae</taxon>
        <taxon>Labeonini</taxon>
        <taxon>Cirrhinus</taxon>
    </lineage>
</organism>
<protein>
    <submittedName>
        <fullName evidence="2">Uncharacterized protein</fullName>
    </submittedName>
</protein>
<name>A0ABD0P7G1_CIRMR</name>
<comment type="caution">
    <text evidence="2">The sequence shown here is derived from an EMBL/GenBank/DDBJ whole genome shotgun (WGS) entry which is preliminary data.</text>
</comment>
<evidence type="ECO:0000313" key="3">
    <source>
        <dbReference type="Proteomes" id="UP001529510"/>
    </source>
</evidence>
<reference evidence="2 3" key="1">
    <citation type="submission" date="2024-05" db="EMBL/GenBank/DDBJ databases">
        <title>Genome sequencing and assembly of Indian major carp, Cirrhinus mrigala (Hamilton, 1822).</title>
        <authorList>
            <person name="Mohindra V."/>
            <person name="Chowdhury L.M."/>
            <person name="Lal K."/>
            <person name="Jena J.K."/>
        </authorList>
    </citation>
    <scope>NUCLEOTIDE SEQUENCE [LARGE SCALE GENOMIC DNA]</scope>
    <source>
        <strain evidence="2">CM1030</strain>
        <tissue evidence="2">Blood</tissue>
    </source>
</reference>
<dbReference type="EMBL" id="JAMKFB020000017">
    <property type="protein sequence ID" value="KAL0169585.1"/>
    <property type="molecule type" value="Genomic_DNA"/>
</dbReference>
<keyword evidence="3" id="KW-1185">Reference proteome</keyword>
<evidence type="ECO:0000313" key="2">
    <source>
        <dbReference type="EMBL" id="KAL0169585.1"/>
    </source>
</evidence>
<feature type="region of interest" description="Disordered" evidence="1">
    <location>
        <begin position="84"/>
        <end position="104"/>
    </location>
</feature>